<evidence type="ECO:0000313" key="1">
    <source>
        <dbReference type="EMBL" id="MPC94735.1"/>
    </source>
</evidence>
<dbReference type="Proteomes" id="UP000324222">
    <property type="component" value="Unassembled WGS sequence"/>
</dbReference>
<accession>A0A5B7JJJ3</accession>
<dbReference type="EMBL" id="VSRR010099703">
    <property type="protein sequence ID" value="MPC94735.1"/>
    <property type="molecule type" value="Genomic_DNA"/>
</dbReference>
<comment type="caution">
    <text evidence="1">The sequence shown here is derived from an EMBL/GenBank/DDBJ whole genome shotgun (WGS) entry which is preliminary data.</text>
</comment>
<reference evidence="1 2" key="1">
    <citation type="submission" date="2019-05" db="EMBL/GenBank/DDBJ databases">
        <title>Another draft genome of Portunus trituberculatus and its Hox gene families provides insights of decapod evolution.</title>
        <authorList>
            <person name="Jeong J.-H."/>
            <person name="Song I."/>
            <person name="Kim S."/>
            <person name="Choi T."/>
            <person name="Kim D."/>
            <person name="Ryu S."/>
            <person name="Kim W."/>
        </authorList>
    </citation>
    <scope>NUCLEOTIDE SEQUENCE [LARGE SCALE GENOMIC DNA]</scope>
    <source>
        <tissue evidence="1">Muscle</tissue>
    </source>
</reference>
<proteinExistence type="predicted"/>
<sequence length="69" mass="7883">MRSRIKCERHLSCLLPSPPPAAQPPATRRAVPCPLTLHNHAIFDFPIPRSLPRRSLQVFRVWCLRCAAE</sequence>
<keyword evidence="2" id="KW-1185">Reference proteome</keyword>
<dbReference type="AlphaFoldDB" id="A0A5B7JJJ3"/>
<gene>
    <name evidence="1" type="ORF">E2C01_089918</name>
</gene>
<name>A0A5B7JJJ3_PORTR</name>
<evidence type="ECO:0000313" key="2">
    <source>
        <dbReference type="Proteomes" id="UP000324222"/>
    </source>
</evidence>
<protein>
    <submittedName>
        <fullName evidence="1">Uncharacterized protein</fullName>
    </submittedName>
</protein>
<organism evidence="1 2">
    <name type="scientific">Portunus trituberculatus</name>
    <name type="common">Swimming crab</name>
    <name type="synonym">Neptunus trituberculatus</name>
    <dbReference type="NCBI Taxonomy" id="210409"/>
    <lineage>
        <taxon>Eukaryota</taxon>
        <taxon>Metazoa</taxon>
        <taxon>Ecdysozoa</taxon>
        <taxon>Arthropoda</taxon>
        <taxon>Crustacea</taxon>
        <taxon>Multicrustacea</taxon>
        <taxon>Malacostraca</taxon>
        <taxon>Eumalacostraca</taxon>
        <taxon>Eucarida</taxon>
        <taxon>Decapoda</taxon>
        <taxon>Pleocyemata</taxon>
        <taxon>Brachyura</taxon>
        <taxon>Eubrachyura</taxon>
        <taxon>Portunoidea</taxon>
        <taxon>Portunidae</taxon>
        <taxon>Portuninae</taxon>
        <taxon>Portunus</taxon>
    </lineage>
</organism>